<feature type="region of interest" description="Disordered" evidence="1">
    <location>
        <begin position="90"/>
        <end position="140"/>
    </location>
</feature>
<dbReference type="AlphaFoldDB" id="A0AAW0BPU5"/>
<proteinExistence type="predicted"/>
<dbReference type="EMBL" id="JAYKXP010000089">
    <property type="protein sequence ID" value="KAK7028199.1"/>
    <property type="molecule type" value="Genomic_DNA"/>
</dbReference>
<keyword evidence="3" id="KW-1185">Reference proteome</keyword>
<name>A0AAW0BPU5_9AGAR</name>
<feature type="compositionally biased region" description="Acidic residues" evidence="1">
    <location>
        <begin position="120"/>
        <end position="140"/>
    </location>
</feature>
<evidence type="ECO:0000256" key="1">
    <source>
        <dbReference type="SAM" id="MobiDB-lite"/>
    </source>
</evidence>
<dbReference type="Proteomes" id="UP001383192">
    <property type="component" value="Unassembled WGS sequence"/>
</dbReference>
<organism evidence="2 3">
    <name type="scientific">Paramarasmius palmivorus</name>
    <dbReference type="NCBI Taxonomy" id="297713"/>
    <lineage>
        <taxon>Eukaryota</taxon>
        <taxon>Fungi</taxon>
        <taxon>Dikarya</taxon>
        <taxon>Basidiomycota</taxon>
        <taxon>Agaricomycotina</taxon>
        <taxon>Agaricomycetes</taxon>
        <taxon>Agaricomycetidae</taxon>
        <taxon>Agaricales</taxon>
        <taxon>Marasmiineae</taxon>
        <taxon>Marasmiaceae</taxon>
        <taxon>Paramarasmius</taxon>
    </lineage>
</organism>
<feature type="compositionally biased region" description="Low complexity" evidence="1">
    <location>
        <begin position="95"/>
        <end position="109"/>
    </location>
</feature>
<reference evidence="2 3" key="1">
    <citation type="submission" date="2024-01" db="EMBL/GenBank/DDBJ databases">
        <title>A draft genome for a cacao thread blight-causing isolate of Paramarasmius palmivorus.</title>
        <authorList>
            <person name="Baruah I.K."/>
            <person name="Bukari Y."/>
            <person name="Amoako-Attah I."/>
            <person name="Meinhardt L.W."/>
            <person name="Bailey B.A."/>
            <person name="Cohen S.P."/>
        </authorList>
    </citation>
    <scope>NUCLEOTIDE SEQUENCE [LARGE SCALE GENOMIC DNA]</scope>
    <source>
        <strain evidence="2 3">GH-12</strain>
    </source>
</reference>
<evidence type="ECO:0000313" key="2">
    <source>
        <dbReference type="EMBL" id="KAK7028199.1"/>
    </source>
</evidence>
<gene>
    <name evidence="2" type="ORF">VNI00_014889</name>
</gene>
<evidence type="ECO:0000313" key="3">
    <source>
        <dbReference type="Proteomes" id="UP001383192"/>
    </source>
</evidence>
<protein>
    <submittedName>
        <fullName evidence="2">Uncharacterized protein</fullName>
    </submittedName>
</protein>
<sequence length="162" mass="18845">MSRMRRRRRHCWCRPSARNGLVVPLRNRCRNRNHKIQRRLRRRRRVLVTAQAEYSSNIRQDYESEESESESEPEILVMEQYSDEEDVLGFEDYGDSSSDSLSEAGSYSGEFLVSDNPSSVDDDMEFDTSDMVETESFDTDSDYDDVELCLNVMSDRNSNAGN</sequence>
<accession>A0AAW0BPU5</accession>
<comment type="caution">
    <text evidence="2">The sequence shown here is derived from an EMBL/GenBank/DDBJ whole genome shotgun (WGS) entry which is preliminary data.</text>
</comment>
<feature type="compositionally biased region" description="Acidic residues" evidence="1">
    <location>
        <begin position="63"/>
        <end position="73"/>
    </location>
</feature>
<feature type="region of interest" description="Disordered" evidence="1">
    <location>
        <begin position="55"/>
        <end position="74"/>
    </location>
</feature>